<dbReference type="AlphaFoldDB" id="A0A540KG53"/>
<protein>
    <submittedName>
        <fullName evidence="1">Uncharacterized protein</fullName>
    </submittedName>
</protein>
<name>A0A540KG53_MALBA</name>
<organism evidence="1 2">
    <name type="scientific">Malus baccata</name>
    <name type="common">Siberian crab apple</name>
    <name type="synonym">Pyrus baccata</name>
    <dbReference type="NCBI Taxonomy" id="106549"/>
    <lineage>
        <taxon>Eukaryota</taxon>
        <taxon>Viridiplantae</taxon>
        <taxon>Streptophyta</taxon>
        <taxon>Embryophyta</taxon>
        <taxon>Tracheophyta</taxon>
        <taxon>Spermatophyta</taxon>
        <taxon>Magnoliopsida</taxon>
        <taxon>eudicotyledons</taxon>
        <taxon>Gunneridae</taxon>
        <taxon>Pentapetalae</taxon>
        <taxon>rosids</taxon>
        <taxon>fabids</taxon>
        <taxon>Rosales</taxon>
        <taxon>Rosaceae</taxon>
        <taxon>Amygdaloideae</taxon>
        <taxon>Maleae</taxon>
        <taxon>Malus</taxon>
    </lineage>
</organism>
<accession>A0A540KG53</accession>
<reference evidence="1 2" key="1">
    <citation type="journal article" date="2019" name="G3 (Bethesda)">
        <title>Sequencing of a Wild Apple (Malus baccata) Genome Unravels the Differences Between Cultivated and Wild Apple Species Regarding Disease Resistance and Cold Tolerance.</title>
        <authorList>
            <person name="Chen X."/>
        </authorList>
    </citation>
    <scope>NUCLEOTIDE SEQUENCE [LARGE SCALE GENOMIC DNA]</scope>
    <source>
        <strain evidence="2">cv. Shandingzi</strain>
        <tissue evidence="1">Leaves</tissue>
    </source>
</reference>
<evidence type="ECO:0000313" key="2">
    <source>
        <dbReference type="Proteomes" id="UP000315295"/>
    </source>
</evidence>
<proteinExistence type="predicted"/>
<dbReference type="STRING" id="106549.A0A540KG53"/>
<evidence type="ECO:0000313" key="1">
    <source>
        <dbReference type="EMBL" id="TQD73208.1"/>
    </source>
</evidence>
<dbReference type="EMBL" id="VIEB01001320">
    <property type="protein sequence ID" value="TQD73208.1"/>
    <property type="molecule type" value="Genomic_DNA"/>
</dbReference>
<gene>
    <name evidence="1" type="ORF">C1H46_041263</name>
</gene>
<keyword evidence="2" id="KW-1185">Reference proteome</keyword>
<comment type="caution">
    <text evidence="1">The sequence shown here is derived from an EMBL/GenBank/DDBJ whole genome shotgun (WGS) entry which is preliminary data.</text>
</comment>
<dbReference type="Proteomes" id="UP000315295">
    <property type="component" value="Unassembled WGS sequence"/>
</dbReference>
<sequence length="71" mass="8470">MNYKILSLMRDVDVQLREEWLLTRDTSNDSATLSNFYKFLEKTRDFRHQRAFVSQMAKLIECKSMDSTNSD</sequence>